<keyword evidence="6 8" id="KW-1133">Transmembrane helix</keyword>
<organism evidence="10 11">
    <name type="scientific">Anaerobium acetethylicum</name>
    <dbReference type="NCBI Taxonomy" id="1619234"/>
    <lineage>
        <taxon>Bacteria</taxon>
        <taxon>Bacillati</taxon>
        <taxon>Bacillota</taxon>
        <taxon>Clostridia</taxon>
        <taxon>Lachnospirales</taxon>
        <taxon>Lachnospiraceae</taxon>
        <taxon>Anaerobium</taxon>
    </lineage>
</organism>
<feature type="transmembrane region" description="Helical" evidence="8">
    <location>
        <begin position="233"/>
        <end position="251"/>
    </location>
</feature>
<keyword evidence="11" id="KW-1185">Reference proteome</keyword>
<dbReference type="AlphaFoldDB" id="A0A1D3TQC0"/>
<name>A0A1D3TQC0_9FIRM</name>
<keyword evidence="7 8" id="KW-0472">Membrane</keyword>
<dbReference type="Pfam" id="PF01061">
    <property type="entry name" value="ABC2_membrane"/>
    <property type="match status" value="1"/>
</dbReference>
<feature type="transmembrane region" description="Helical" evidence="8">
    <location>
        <begin position="175"/>
        <end position="196"/>
    </location>
</feature>
<dbReference type="PANTHER" id="PTHR30413:SF10">
    <property type="entry name" value="CAPSULE POLYSACCHARIDE EXPORT INNER-MEMBRANE PROTEIN CTRC"/>
    <property type="match status" value="1"/>
</dbReference>
<dbReference type="GO" id="GO:0015920">
    <property type="term" value="P:lipopolysaccharide transport"/>
    <property type="evidence" value="ECO:0007669"/>
    <property type="project" value="TreeGrafter"/>
</dbReference>
<evidence type="ECO:0000256" key="4">
    <source>
        <dbReference type="ARBA" id="ARBA00022475"/>
    </source>
</evidence>
<feature type="transmembrane region" description="Helical" evidence="8">
    <location>
        <begin position="63"/>
        <end position="79"/>
    </location>
</feature>
<keyword evidence="5 8" id="KW-0812">Transmembrane</keyword>
<evidence type="ECO:0000256" key="5">
    <source>
        <dbReference type="ARBA" id="ARBA00022692"/>
    </source>
</evidence>
<evidence type="ECO:0000313" key="10">
    <source>
        <dbReference type="EMBL" id="SCP95727.1"/>
    </source>
</evidence>
<sequence>MNIIKDIFKNRKLVLYLSKNDFKTKYAGSYLGIIWAFVQPLITILLYWFVFQVGLRSQNVGEIPFVLWLMAGLIPWFYFSESVINGTNCFLEYSYLVKKVVFDIKVLPIVKVISSLYVHAFFIALLVVVYTVSGRFPGLIAIQLLYYTLCMIMLSLSLVYFTSAVAIFFKDATQLINIFMQIGVWMTPIMWNIAIIKGNLLYVFKANPMYYVVEGYRDTMINGIWFFEKPSLTVYFWVFVLVMLIFSKYVFTRLKPHFSDSL</sequence>
<dbReference type="RefSeq" id="WP_091230327.1">
    <property type="nucleotide sequence ID" value="NZ_FMKA01000002.1"/>
</dbReference>
<evidence type="ECO:0000259" key="9">
    <source>
        <dbReference type="PROSITE" id="PS51012"/>
    </source>
</evidence>
<feature type="transmembrane region" description="Helical" evidence="8">
    <location>
        <begin position="30"/>
        <end position="51"/>
    </location>
</feature>
<comment type="similarity">
    <text evidence="2 8">Belongs to the ABC-2 integral membrane protein family.</text>
</comment>
<dbReference type="GO" id="GO:0005886">
    <property type="term" value="C:plasma membrane"/>
    <property type="evidence" value="ECO:0007669"/>
    <property type="project" value="UniProtKB-SubCell"/>
</dbReference>
<dbReference type="InterPro" id="IPR013525">
    <property type="entry name" value="ABC2_TM"/>
</dbReference>
<protein>
    <recommendedName>
        <fullName evidence="8">Transport permease protein</fullName>
    </recommendedName>
</protein>
<feature type="transmembrane region" description="Helical" evidence="8">
    <location>
        <begin position="144"/>
        <end position="169"/>
    </location>
</feature>
<comment type="subcellular location">
    <subcellularLocation>
        <location evidence="1 8">Cell membrane</location>
        <topology evidence="1 8">Multi-pass membrane protein</topology>
    </subcellularLocation>
</comment>
<evidence type="ECO:0000256" key="1">
    <source>
        <dbReference type="ARBA" id="ARBA00004651"/>
    </source>
</evidence>
<dbReference type="InterPro" id="IPR047817">
    <property type="entry name" value="ABC2_TM_bact-type"/>
</dbReference>
<evidence type="ECO:0000256" key="7">
    <source>
        <dbReference type="ARBA" id="ARBA00023136"/>
    </source>
</evidence>
<dbReference type="PANTHER" id="PTHR30413">
    <property type="entry name" value="INNER MEMBRANE TRANSPORT PERMEASE"/>
    <property type="match status" value="1"/>
</dbReference>
<keyword evidence="4 8" id="KW-1003">Cell membrane</keyword>
<reference evidence="10 11" key="1">
    <citation type="submission" date="2016-09" db="EMBL/GenBank/DDBJ databases">
        <authorList>
            <person name="Capua I."/>
            <person name="De Benedictis P."/>
            <person name="Joannis T."/>
            <person name="Lombin L.H."/>
            <person name="Cattoli G."/>
        </authorList>
    </citation>
    <scope>NUCLEOTIDE SEQUENCE [LARGE SCALE GENOMIC DNA]</scope>
    <source>
        <strain evidence="10 11">GluBS11</strain>
    </source>
</reference>
<gene>
    <name evidence="10" type="ORF">SAMN05421730_1002153</name>
</gene>
<accession>A0A1D3TQC0</accession>
<proteinExistence type="inferred from homology"/>
<dbReference type="OrthoDB" id="9794365at2"/>
<evidence type="ECO:0000256" key="2">
    <source>
        <dbReference type="ARBA" id="ARBA00007783"/>
    </source>
</evidence>
<dbReference type="PROSITE" id="PS51012">
    <property type="entry name" value="ABC_TM2"/>
    <property type="match status" value="1"/>
</dbReference>
<dbReference type="GO" id="GO:0140359">
    <property type="term" value="F:ABC-type transporter activity"/>
    <property type="evidence" value="ECO:0007669"/>
    <property type="project" value="InterPro"/>
</dbReference>
<dbReference type="EMBL" id="FMKA01000002">
    <property type="protein sequence ID" value="SCP95727.1"/>
    <property type="molecule type" value="Genomic_DNA"/>
</dbReference>
<evidence type="ECO:0000256" key="6">
    <source>
        <dbReference type="ARBA" id="ARBA00022989"/>
    </source>
</evidence>
<feature type="transmembrane region" description="Helical" evidence="8">
    <location>
        <begin position="112"/>
        <end position="132"/>
    </location>
</feature>
<keyword evidence="3 8" id="KW-0813">Transport</keyword>
<feature type="domain" description="ABC transmembrane type-2" evidence="9">
    <location>
        <begin position="31"/>
        <end position="254"/>
    </location>
</feature>
<evidence type="ECO:0000256" key="8">
    <source>
        <dbReference type="RuleBase" id="RU361157"/>
    </source>
</evidence>
<evidence type="ECO:0000313" key="11">
    <source>
        <dbReference type="Proteomes" id="UP000199315"/>
    </source>
</evidence>
<dbReference type="Proteomes" id="UP000199315">
    <property type="component" value="Unassembled WGS sequence"/>
</dbReference>
<dbReference type="STRING" id="1619234.SAMN05421730_1002153"/>
<evidence type="ECO:0000256" key="3">
    <source>
        <dbReference type="ARBA" id="ARBA00022448"/>
    </source>
</evidence>